<keyword evidence="3" id="KW-1185">Reference proteome</keyword>
<protein>
    <submittedName>
        <fullName evidence="2">Uncharacterized protein</fullName>
    </submittedName>
</protein>
<dbReference type="AlphaFoldDB" id="A0AAP0J102"/>
<gene>
    <name evidence="2" type="ORF">Scep_014327</name>
</gene>
<comment type="caution">
    <text evidence="2">The sequence shown here is derived from an EMBL/GenBank/DDBJ whole genome shotgun (WGS) entry which is preliminary data.</text>
</comment>
<evidence type="ECO:0000313" key="2">
    <source>
        <dbReference type="EMBL" id="KAK9125481.1"/>
    </source>
</evidence>
<evidence type="ECO:0000313" key="3">
    <source>
        <dbReference type="Proteomes" id="UP001419268"/>
    </source>
</evidence>
<name>A0AAP0J102_9MAGN</name>
<feature type="region of interest" description="Disordered" evidence="1">
    <location>
        <begin position="131"/>
        <end position="152"/>
    </location>
</feature>
<dbReference type="Proteomes" id="UP001419268">
    <property type="component" value="Unassembled WGS sequence"/>
</dbReference>
<feature type="compositionally biased region" description="Basic residues" evidence="1">
    <location>
        <begin position="142"/>
        <end position="151"/>
    </location>
</feature>
<organism evidence="2 3">
    <name type="scientific">Stephania cephalantha</name>
    <dbReference type="NCBI Taxonomy" id="152367"/>
    <lineage>
        <taxon>Eukaryota</taxon>
        <taxon>Viridiplantae</taxon>
        <taxon>Streptophyta</taxon>
        <taxon>Embryophyta</taxon>
        <taxon>Tracheophyta</taxon>
        <taxon>Spermatophyta</taxon>
        <taxon>Magnoliopsida</taxon>
        <taxon>Ranunculales</taxon>
        <taxon>Menispermaceae</taxon>
        <taxon>Menispermoideae</taxon>
        <taxon>Cissampelideae</taxon>
        <taxon>Stephania</taxon>
    </lineage>
</organism>
<dbReference type="EMBL" id="JBBNAG010000006">
    <property type="protein sequence ID" value="KAK9125481.1"/>
    <property type="molecule type" value="Genomic_DNA"/>
</dbReference>
<proteinExistence type="predicted"/>
<accession>A0AAP0J102</accession>
<sequence length="182" mass="21016">MQLRVEFSFGEEPKKEYCDNEKLVSEKEEDGILFLCGDSEVDPIFFKEDSDDLDEGPKFDNDGRDFVEDKVVFEEGDFFIENVCAEATPNRRLRTYAMSFGAWRDSSWWSELLRGAVVFYITPRKPLDKFTQNHNKFDSPRRARPSRRRRPAASSPFMEFVVTESLITDILVATGAPSRTCS</sequence>
<reference evidence="2 3" key="1">
    <citation type="submission" date="2024-01" db="EMBL/GenBank/DDBJ databases">
        <title>Genome assemblies of Stephania.</title>
        <authorList>
            <person name="Yang L."/>
        </authorList>
    </citation>
    <scope>NUCLEOTIDE SEQUENCE [LARGE SCALE GENOMIC DNA]</scope>
    <source>
        <strain evidence="2">JXDWG</strain>
        <tissue evidence="2">Leaf</tissue>
    </source>
</reference>
<evidence type="ECO:0000256" key="1">
    <source>
        <dbReference type="SAM" id="MobiDB-lite"/>
    </source>
</evidence>